<reference evidence="2 3" key="1">
    <citation type="submission" date="2019-04" db="EMBL/GenBank/DDBJ databases">
        <title>Rhodococcus oryzae sp. nov., a novel actinomycete isolated from rhizosphere soil of rice (Oryza sativa L.).</title>
        <authorList>
            <person name="Li C."/>
        </authorList>
    </citation>
    <scope>NUCLEOTIDE SEQUENCE [LARGE SCALE GENOMIC DNA]</scope>
    <source>
        <strain evidence="2 3">NEAU-CX67</strain>
    </source>
</reference>
<name>A0ABY2RS59_9NOCA</name>
<comment type="caution">
    <text evidence="2">The sequence shown here is derived from an EMBL/GenBank/DDBJ whole genome shotgun (WGS) entry which is preliminary data.</text>
</comment>
<organism evidence="2 3">
    <name type="scientific">Rhodococcus oryzae</name>
    <dbReference type="NCBI Taxonomy" id="2571143"/>
    <lineage>
        <taxon>Bacteria</taxon>
        <taxon>Bacillati</taxon>
        <taxon>Actinomycetota</taxon>
        <taxon>Actinomycetes</taxon>
        <taxon>Mycobacteriales</taxon>
        <taxon>Nocardiaceae</taxon>
        <taxon>Rhodococcus</taxon>
    </lineage>
</organism>
<dbReference type="EMBL" id="SUMD01000001">
    <property type="protein sequence ID" value="TJZ81105.1"/>
    <property type="molecule type" value="Genomic_DNA"/>
</dbReference>
<keyword evidence="1" id="KW-0812">Transmembrane</keyword>
<evidence type="ECO:0000313" key="3">
    <source>
        <dbReference type="Proteomes" id="UP000305109"/>
    </source>
</evidence>
<accession>A0ABY2RS59</accession>
<feature type="transmembrane region" description="Helical" evidence="1">
    <location>
        <begin position="59"/>
        <end position="77"/>
    </location>
</feature>
<feature type="transmembrane region" description="Helical" evidence="1">
    <location>
        <begin position="29"/>
        <end position="47"/>
    </location>
</feature>
<evidence type="ECO:0000313" key="2">
    <source>
        <dbReference type="EMBL" id="TJZ81105.1"/>
    </source>
</evidence>
<feature type="transmembrane region" description="Helical" evidence="1">
    <location>
        <begin position="83"/>
        <end position="102"/>
    </location>
</feature>
<sequence>MADVSLSCSKSGELYLGGGRYSLQCDDSIVHVLGVRPLVWLGLLLVTPPVVAALAMQRWVSWLAVAVLVGLSIVGLANWSSHWMALLFAAPMAALGLVAATVQQVAPRRGKSGNGSTATDSP</sequence>
<keyword evidence="1" id="KW-0472">Membrane</keyword>
<proteinExistence type="predicted"/>
<evidence type="ECO:0000256" key="1">
    <source>
        <dbReference type="SAM" id="Phobius"/>
    </source>
</evidence>
<keyword evidence="3" id="KW-1185">Reference proteome</keyword>
<gene>
    <name evidence="2" type="ORF">FCG67_00110</name>
</gene>
<protein>
    <submittedName>
        <fullName evidence="2">ABC transporter permease</fullName>
    </submittedName>
</protein>
<dbReference type="Proteomes" id="UP000305109">
    <property type="component" value="Unassembled WGS sequence"/>
</dbReference>
<keyword evidence="1" id="KW-1133">Transmembrane helix</keyword>